<dbReference type="SUPFAM" id="SSF52172">
    <property type="entry name" value="CheY-like"/>
    <property type="match status" value="1"/>
</dbReference>
<dbReference type="PROSITE" id="PS50110">
    <property type="entry name" value="RESPONSE_REGULATORY"/>
    <property type="match status" value="1"/>
</dbReference>
<dbReference type="CDD" id="cd17557">
    <property type="entry name" value="REC_Rcp-like"/>
    <property type="match status" value="1"/>
</dbReference>
<evidence type="ECO:0000259" key="2">
    <source>
        <dbReference type="PROSITE" id="PS50110"/>
    </source>
</evidence>
<dbReference type="EMBL" id="PPPD01000004">
    <property type="protein sequence ID" value="PNY79364.1"/>
    <property type="molecule type" value="Genomic_DNA"/>
</dbReference>
<dbReference type="PANTHER" id="PTHR44520:SF2">
    <property type="entry name" value="RESPONSE REGULATOR RCP1"/>
    <property type="match status" value="1"/>
</dbReference>
<dbReference type="AlphaFoldDB" id="A0A2K3US63"/>
<dbReference type="GO" id="GO:0000160">
    <property type="term" value="P:phosphorelay signal transduction system"/>
    <property type="evidence" value="ECO:0007669"/>
    <property type="project" value="InterPro"/>
</dbReference>
<dbReference type="Pfam" id="PF00072">
    <property type="entry name" value="Response_reg"/>
    <property type="match status" value="1"/>
</dbReference>
<proteinExistence type="predicted"/>
<evidence type="ECO:0000313" key="3">
    <source>
        <dbReference type="EMBL" id="PNY79364.1"/>
    </source>
</evidence>
<feature type="domain" description="Response regulatory" evidence="2">
    <location>
        <begin position="5"/>
        <end position="127"/>
    </location>
</feature>
<dbReference type="RefSeq" id="WP_103314191.1">
    <property type="nucleotide sequence ID" value="NZ_PPPD01000004.1"/>
</dbReference>
<dbReference type="OrthoDB" id="9785718at2"/>
<accession>A0A2K3US63</accession>
<keyword evidence="1" id="KW-0597">Phosphoprotein</keyword>
<dbReference type="InterPro" id="IPR011006">
    <property type="entry name" value="CheY-like_superfamily"/>
</dbReference>
<gene>
    <name evidence="3" type="ORF">CVO96_19765</name>
</gene>
<dbReference type="Gene3D" id="3.40.50.2300">
    <property type="match status" value="1"/>
</dbReference>
<comment type="caution">
    <text evidence="3">The sequence shown here is derived from an EMBL/GenBank/DDBJ whole genome shotgun (WGS) entry which is preliminary data.</text>
</comment>
<evidence type="ECO:0000256" key="1">
    <source>
        <dbReference type="PROSITE-ProRule" id="PRU00169"/>
    </source>
</evidence>
<keyword evidence="4" id="KW-1185">Reference proteome</keyword>
<protein>
    <submittedName>
        <fullName evidence="3">Response regulator</fullName>
    </submittedName>
</protein>
<dbReference type="InterPro" id="IPR052893">
    <property type="entry name" value="TCS_response_regulator"/>
</dbReference>
<organism evidence="3 4">
    <name type="scientific">Deinococcus koreensis</name>
    <dbReference type="NCBI Taxonomy" id="2054903"/>
    <lineage>
        <taxon>Bacteria</taxon>
        <taxon>Thermotogati</taxon>
        <taxon>Deinococcota</taxon>
        <taxon>Deinococci</taxon>
        <taxon>Deinococcales</taxon>
        <taxon>Deinococcaceae</taxon>
        <taxon>Deinococcus</taxon>
    </lineage>
</organism>
<dbReference type="InterPro" id="IPR001789">
    <property type="entry name" value="Sig_transdc_resp-reg_receiver"/>
</dbReference>
<dbReference type="PANTHER" id="PTHR44520">
    <property type="entry name" value="RESPONSE REGULATOR RCP1-RELATED"/>
    <property type="match status" value="1"/>
</dbReference>
<dbReference type="SMART" id="SM00448">
    <property type="entry name" value="REC"/>
    <property type="match status" value="1"/>
</dbReference>
<dbReference type="Proteomes" id="UP000236379">
    <property type="component" value="Unassembled WGS sequence"/>
</dbReference>
<evidence type="ECO:0000313" key="4">
    <source>
        <dbReference type="Proteomes" id="UP000236379"/>
    </source>
</evidence>
<name>A0A2K3US63_9DEIO</name>
<sequence>MRPFHILLVDDSVADLELAREAFESHRTSLTLHTFEGGLGALSFLETLEVGELPDVIVLDINMPRMSGFDVLRILKADARWGSIPVVMLSTSSGHQDVTRAYSLHASSYLVKASSFPAFLKQIDQFLAYWMSNRLPSWPVA</sequence>
<feature type="modified residue" description="4-aspartylphosphate" evidence="1">
    <location>
        <position position="60"/>
    </location>
</feature>
<reference evidence="3 4" key="1">
    <citation type="submission" date="2018-01" db="EMBL/GenBank/DDBJ databases">
        <title>Deinococcus koreensis sp. nov., a radiation-resistant bacterium isolated from river water.</title>
        <authorList>
            <person name="Choi A."/>
        </authorList>
    </citation>
    <scope>NUCLEOTIDE SEQUENCE [LARGE SCALE GENOMIC DNA]</scope>
    <source>
        <strain evidence="3 4">SJW1-2</strain>
    </source>
</reference>